<dbReference type="Proteomes" id="UP000253594">
    <property type="component" value="Unassembled WGS sequence"/>
</dbReference>
<dbReference type="AlphaFoldDB" id="A0A367M2D5"/>
<organism evidence="2 3">
    <name type="scientific">Pseudomonas aeruginosa</name>
    <dbReference type="NCBI Taxonomy" id="287"/>
    <lineage>
        <taxon>Bacteria</taxon>
        <taxon>Pseudomonadati</taxon>
        <taxon>Pseudomonadota</taxon>
        <taxon>Gammaproteobacteria</taxon>
        <taxon>Pseudomonadales</taxon>
        <taxon>Pseudomonadaceae</taxon>
        <taxon>Pseudomonas</taxon>
    </lineage>
</organism>
<sequence length="85" mass="9104">MTKAIYYHAGCAICVEAERSLLPLLDRKQVDIEVVHLAEQSARIAEAEKAGVKSVPALVVDGQVLHLNFGAALSDLKLALIHISA</sequence>
<evidence type="ECO:0000313" key="3">
    <source>
        <dbReference type="Proteomes" id="UP000253594"/>
    </source>
</evidence>
<protein>
    <submittedName>
        <fullName evidence="2">Thioredoxin family protein</fullName>
    </submittedName>
</protein>
<feature type="domain" description="Thioredoxin-like fold" evidence="1">
    <location>
        <begin position="5"/>
        <end position="66"/>
    </location>
</feature>
<gene>
    <name evidence="2" type="ORF">DT376_30885</name>
</gene>
<dbReference type="SUPFAM" id="SSF52833">
    <property type="entry name" value="Thioredoxin-like"/>
    <property type="match status" value="1"/>
</dbReference>
<name>A0A367M2D5_PSEAI</name>
<dbReference type="Pfam" id="PF13192">
    <property type="entry name" value="Thioredoxin_3"/>
    <property type="match status" value="1"/>
</dbReference>
<evidence type="ECO:0000313" key="2">
    <source>
        <dbReference type="EMBL" id="RCI71113.1"/>
    </source>
</evidence>
<feature type="non-terminal residue" evidence="2">
    <location>
        <position position="85"/>
    </location>
</feature>
<dbReference type="EMBL" id="QORE01001603">
    <property type="protein sequence ID" value="RCI71113.1"/>
    <property type="molecule type" value="Genomic_DNA"/>
</dbReference>
<accession>A0A367M2D5</accession>
<comment type="caution">
    <text evidence="2">The sequence shown here is derived from an EMBL/GenBank/DDBJ whole genome shotgun (WGS) entry which is preliminary data.</text>
</comment>
<proteinExistence type="predicted"/>
<dbReference type="Gene3D" id="3.40.30.10">
    <property type="entry name" value="Glutaredoxin"/>
    <property type="match status" value="1"/>
</dbReference>
<dbReference type="InterPro" id="IPR036249">
    <property type="entry name" value="Thioredoxin-like_sf"/>
</dbReference>
<reference evidence="2 3" key="1">
    <citation type="submission" date="2018-07" db="EMBL/GenBank/DDBJ databases">
        <title>Mechanisms of high-level aminoglycoside resistance among Gram-negative pathogens in Brazil.</title>
        <authorList>
            <person name="Ballaben A.S."/>
            <person name="Darini A.L.C."/>
            <person name="Doi Y."/>
        </authorList>
    </citation>
    <scope>NUCLEOTIDE SEQUENCE [LARGE SCALE GENOMIC DNA]</scope>
    <source>
        <strain evidence="2 3">B2-305</strain>
    </source>
</reference>
<evidence type="ECO:0000259" key="1">
    <source>
        <dbReference type="Pfam" id="PF13192"/>
    </source>
</evidence>
<dbReference type="InterPro" id="IPR012336">
    <property type="entry name" value="Thioredoxin-like_fold"/>
</dbReference>